<dbReference type="EMBL" id="PIET01000841">
    <property type="protein sequence ID" value="PLM54922.1"/>
    <property type="molecule type" value="Genomic_DNA"/>
</dbReference>
<comment type="caution">
    <text evidence="1">The sequence shown here is derived from an EMBL/GenBank/DDBJ whole genome shotgun (WGS) entry which is preliminary data.</text>
</comment>
<reference evidence="1 2" key="2">
    <citation type="submission" date="2018-01" db="EMBL/GenBank/DDBJ databases">
        <title>Genomic study of Klebsiella pneumoniae.</title>
        <authorList>
            <person name="Yang Y."/>
            <person name="Bicalho R."/>
        </authorList>
    </citation>
    <scope>NUCLEOTIDE SEQUENCE [LARGE SCALE GENOMIC DNA]</scope>
    <source>
        <strain evidence="1 2">A2</strain>
    </source>
</reference>
<proteinExistence type="predicted"/>
<organism evidence="1 2">
    <name type="scientific">Klebsiella michiganensis</name>
    <dbReference type="NCBI Taxonomy" id="1134687"/>
    <lineage>
        <taxon>Bacteria</taxon>
        <taxon>Pseudomonadati</taxon>
        <taxon>Pseudomonadota</taxon>
        <taxon>Gammaproteobacteria</taxon>
        <taxon>Enterobacterales</taxon>
        <taxon>Enterobacteriaceae</taxon>
        <taxon>Klebsiella/Raoultella group</taxon>
        <taxon>Klebsiella</taxon>
    </lineage>
</organism>
<evidence type="ECO:0000313" key="2">
    <source>
        <dbReference type="Proteomes" id="UP000234661"/>
    </source>
</evidence>
<accession>A0A2J4YWA3</accession>
<dbReference type="SUPFAM" id="SSF53822">
    <property type="entry name" value="Periplasmic binding protein-like I"/>
    <property type="match status" value="1"/>
</dbReference>
<dbReference type="InterPro" id="IPR028082">
    <property type="entry name" value="Peripla_BP_I"/>
</dbReference>
<dbReference type="Proteomes" id="UP000234661">
    <property type="component" value="Unassembled WGS sequence"/>
</dbReference>
<dbReference type="AlphaFoldDB" id="A0A2J4YWA3"/>
<name>A0A2J4YWA3_9ENTR</name>
<dbReference type="Gene3D" id="3.40.50.2300">
    <property type="match status" value="1"/>
</dbReference>
<sequence>ALQMLKNGKMIATIFQDAKGQGEGAVDAAIKLANGEKVEKIIDVPYQLITKDNMAEFVNRNQK</sequence>
<protein>
    <submittedName>
        <fullName evidence="1">Rhizopine-binding protein</fullName>
    </submittedName>
</protein>
<feature type="non-terminal residue" evidence="1">
    <location>
        <position position="1"/>
    </location>
</feature>
<reference evidence="1 2" key="1">
    <citation type="submission" date="2017-11" db="EMBL/GenBank/DDBJ databases">
        <authorList>
            <person name="Han C.G."/>
        </authorList>
    </citation>
    <scope>NUCLEOTIDE SEQUENCE [LARGE SCALE GENOMIC DNA]</scope>
    <source>
        <strain evidence="1 2">A2</strain>
    </source>
</reference>
<evidence type="ECO:0000313" key="1">
    <source>
        <dbReference type="EMBL" id="PLM54922.1"/>
    </source>
</evidence>
<gene>
    <name evidence="1" type="ORF">CWM85_22970</name>
</gene>